<dbReference type="InterPro" id="IPR001610">
    <property type="entry name" value="PAC"/>
</dbReference>
<protein>
    <submittedName>
        <fullName evidence="4">Phosphatase</fullName>
    </submittedName>
</protein>
<dbReference type="SUPFAM" id="SSF81606">
    <property type="entry name" value="PP2C-like"/>
    <property type="match status" value="1"/>
</dbReference>
<evidence type="ECO:0000256" key="2">
    <source>
        <dbReference type="SAM" id="MobiDB-lite"/>
    </source>
</evidence>
<feature type="region of interest" description="Disordered" evidence="2">
    <location>
        <begin position="212"/>
        <end position="245"/>
    </location>
</feature>
<dbReference type="OrthoDB" id="341868at2"/>
<dbReference type="GO" id="GO:0016791">
    <property type="term" value="F:phosphatase activity"/>
    <property type="evidence" value="ECO:0007669"/>
    <property type="project" value="TreeGrafter"/>
</dbReference>
<dbReference type="InterPro" id="IPR052016">
    <property type="entry name" value="Bact_Sigma-Reg"/>
</dbReference>
<dbReference type="Pfam" id="PF07228">
    <property type="entry name" value="SpoIIE"/>
    <property type="match status" value="1"/>
</dbReference>
<dbReference type="InterPro" id="IPR035965">
    <property type="entry name" value="PAS-like_dom_sf"/>
</dbReference>
<name>A0A1V6MXX1_9ACTN</name>
<feature type="domain" description="PAC" evidence="3">
    <location>
        <begin position="164"/>
        <end position="216"/>
    </location>
</feature>
<evidence type="ECO:0000256" key="1">
    <source>
        <dbReference type="ARBA" id="ARBA00022801"/>
    </source>
</evidence>
<reference evidence="4 5" key="2">
    <citation type="submission" date="2017-02" db="EMBL/GenBank/DDBJ databases">
        <title>Draft genome sequence of Streptomyces phaeoluteigriseus type strain DSM41896.</title>
        <authorList>
            <person name="Salih T.S."/>
            <person name="Algora Gallardo L."/>
            <person name="Melo Santos T."/>
            <person name="Filgueira Martinez S."/>
            <person name="Herron P.R."/>
        </authorList>
    </citation>
    <scope>NUCLEOTIDE SEQUENCE [LARGE SCALE GENOMIC DNA]</scope>
    <source>
        <strain evidence="4 5">DSM 41896</strain>
    </source>
</reference>
<dbReference type="STRING" id="114686.BM536_004730"/>
<dbReference type="SMART" id="SM00086">
    <property type="entry name" value="PAC"/>
    <property type="match status" value="1"/>
</dbReference>
<dbReference type="InterPro" id="IPR000700">
    <property type="entry name" value="PAS-assoc_C"/>
</dbReference>
<gene>
    <name evidence="4" type="ORF">BM536_004730</name>
</gene>
<proteinExistence type="predicted"/>
<dbReference type="Gene3D" id="3.60.40.10">
    <property type="entry name" value="PPM-type phosphatase domain"/>
    <property type="match status" value="1"/>
</dbReference>
<feature type="region of interest" description="Disordered" evidence="2">
    <location>
        <begin position="73"/>
        <end position="99"/>
    </location>
</feature>
<dbReference type="SMART" id="SM00331">
    <property type="entry name" value="PP2C_SIG"/>
    <property type="match status" value="1"/>
</dbReference>
<accession>A0A1V6MXX1</accession>
<dbReference type="AlphaFoldDB" id="A0A1V6MXX1"/>
<keyword evidence="1" id="KW-0378">Hydrolase</keyword>
<dbReference type="InterPro" id="IPR036457">
    <property type="entry name" value="PPM-type-like_dom_sf"/>
</dbReference>
<dbReference type="Gene3D" id="3.30.450.20">
    <property type="entry name" value="PAS domain"/>
    <property type="match status" value="1"/>
</dbReference>
<feature type="compositionally biased region" description="Basic and acidic residues" evidence="2">
    <location>
        <begin position="30"/>
        <end position="50"/>
    </location>
</feature>
<dbReference type="PROSITE" id="PS50113">
    <property type="entry name" value="PAC"/>
    <property type="match status" value="1"/>
</dbReference>
<evidence type="ECO:0000313" key="4">
    <source>
        <dbReference type="EMBL" id="OQD57298.1"/>
    </source>
</evidence>
<evidence type="ECO:0000313" key="5">
    <source>
        <dbReference type="Proteomes" id="UP000184286"/>
    </source>
</evidence>
<sequence length="470" mass="50337">MPSPLSADHPAAQPPGRGQVDSLITQTRRLKGEVDAVRRDAQDDATDPRGRWQRALCDLALHQLDDLDAHLAQLRDGPPAPPPPPQPLPLPLPPGESPLSRVGSAEWNLLTDEAFWSPELYGIVGRDPATAPLTLDEPPLPPPRRDRPRLTAMVTGCLIDAKPIDGEFRVVRPDDEVRTVHMMGEPVLDADGSTTSMWAVLRDVSELRRSQRAVRETRDSLHPRRHPAQPEHRIAAEPRDAEPPTWPGPLRLPHHPSGTLDVAARHLPAPTGSPIGGSWYDSVELPGGDTLLGVGGLTAHSPDVTSTLAMTLGALRGMAMSGAGPAQLLSWLDQLLDAGDAPTLCSTLCCRYRPATRTLAWAQAGHPAPLLFRDGTGRRLDAPDGVLLGSTSGTAHGQAEATLEEGDLLLLHTDGLVPAAGPDTADRLLDLAPRLVGRATAQDCARLIVEEFGDGDREDDACMLVARVTR</sequence>
<comment type="caution">
    <text evidence="4">The sequence shown here is derived from an EMBL/GenBank/DDBJ whole genome shotgun (WGS) entry which is preliminary data.</text>
</comment>
<evidence type="ECO:0000259" key="3">
    <source>
        <dbReference type="PROSITE" id="PS50113"/>
    </source>
</evidence>
<dbReference type="RefSeq" id="WP_094102562.1">
    <property type="nucleotide sequence ID" value="NZ_MPOH02000005.1"/>
</dbReference>
<feature type="region of interest" description="Disordered" evidence="2">
    <location>
        <begin position="1"/>
        <end position="51"/>
    </location>
</feature>
<dbReference type="SUPFAM" id="SSF55785">
    <property type="entry name" value="PYP-like sensor domain (PAS domain)"/>
    <property type="match status" value="1"/>
</dbReference>
<dbReference type="InterPro" id="IPR001932">
    <property type="entry name" value="PPM-type_phosphatase-like_dom"/>
</dbReference>
<feature type="compositionally biased region" description="Pro residues" evidence="2">
    <location>
        <begin position="78"/>
        <end position="96"/>
    </location>
</feature>
<dbReference type="Proteomes" id="UP000184286">
    <property type="component" value="Unassembled WGS sequence"/>
</dbReference>
<reference evidence="5" key="1">
    <citation type="submission" date="2016-11" db="EMBL/GenBank/DDBJ databases">
        <authorList>
            <person name="Schniete J.K."/>
            <person name="Salih T."/>
            <person name="Algora Gallardo L."/>
            <person name="Martinez Fernandez S."/>
            <person name="Herron P.R."/>
        </authorList>
    </citation>
    <scope>NUCLEOTIDE SEQUENCE [LARGE SCALE GENOMIC DNA]</scope>
    <source>
        <strain evidence="5">DSM 41896</strain>
    </source>
</reference>
<dbReference type="PANTHER" id="PTHR43156">
    <property type="entry name" value="STAGE II SPORULATION PROTEIN E-RELATED"/>
    <property type="match status" value="1"/>
</dbReference>
<dbReference type="PANTHER" id="PTHR43156:SF2">
    <property type="entry name" value="STAGE II SPORULATION PROTEIN E"/>
    <property type="match status" value="1"/>
</dbReference>
<dbReference type="Gene3D" id="2.10.70.100">
    <property type="match status" value="1"/>
</dbReference>
<organism evidence="4 5">
    <name type="scientific">Streptomyces phaeoluteigriseus</name>
    <dbReference type="NCBI Taxonomy" id="114686"/>
    <lineage>
        <taxon>Bacteria</taxon>
        <taxon>Bacillati</taxon>
        <taxon>Actinomycetota</taxon>
        <taxon>Actinomycetes</taxon>
        <taxon>Kitasatosporales</taxon>
        <taxon>Streptomycetaceae</taxon>
        <taxon>Streptomyces</taxon>
        <taxon>Streptomyces aurantiacus group</taxon>
    </lineage>
</organism>
<dbReference type="EMBL" id="MPOH02000005">
    <property type="protein sequence ID" value="OQD57298.1"/>
    <property type="molecule type" value="Genomic_DNA"/>
</dbReference>
<feature type="compositionally biased region" description="Basic and acidic residues" evidence="2">
    <location>
        <begin position="212"/>
        <end position="242"/>
    </location>
</feature>